<evidence type="ECO:0000313" key="3">
    <source>
        <dbReference type="EMBL" id="MFB0834308.1"/>
    </source>
</evidence>
<accession>A0ABV4UQA6</accession>
<comment type="caution">
    <text evidence="3">The sequence shown here is derived from an EMBL/GenBank/DDBJ whole genome shotgun (WGS) entry which is preliminary data.</text>
</comment>
<keyword evidence="2" id="KW-1133">Transmembrane helix</keyword>
<feature type="region of interest" description="Disordered" evidence="1">
    <location>
        <begin position="1"/>
        <end position="84"/>
    </location>
</feature>
<dbReference type="RefSeq" id="WP_373971476.1">
    <property type="nucleotide sequence ID" value="NZ_JBHDLJ010000004.1"/>
</dbReference>
<name>A0ABV4UQA6_9MICC</name>
<evidence type="ECO:0000256" key="2">
    <source>
        <dbReference type="SAM" id="Phobius"/>
    </source>
</evidence>
<feature type="compositionally biased region" description="Basic and acidic residues" evidence="1">
    <location>
        <begin position="47"/>
        <end position="84"/>
    </location>
</feature>
<evidence type="ECO:0000256" key="1">
    <source>
        <dbReference type="SAM" id="MobiDB-lite"/>
    </source>
</evidence>
<keyword evidence="2" id="KW-0812">Transmembrane</keyword>
<dbReference type="Pfam" id="PF11241">
    <property type="entry name" value="DUF3043"/>
    <property type="match status" value="1"/>
</dbReference>
<feature type="transmembrane region" description="Helical" evidence="2">
    <location>
        <begin position="125"/>
        <end position="146"/>
    </location>
</feature>
<gene>
    <name evidence="3" type="ORF">ACETWP_06895</name>
</gene>
<sequence>MFGRKKDDAAAMPAATDETIEPGPGKGAPTPRRSQQVAQRQRPLVPTDRKVAKEAERRRRMEASEKLRQANETGDDRYMMPRDKGPQKRFARDFVDSRWMVGEFLMFIIFAFLIVALAMPGALQLQAYITMGLWAVLLLTVIDAYIMTRQLKKRLVAKFGSSERGVLWYASMRGLQFRKMRLPKPQVKRGEKPS</sequence>
<dbReference type="EMBL" id="JBHDLJ010000004">
    <property type="protein sequence ID" value="MFB0834308.1"/>
    <property type="molecule type" value="Genomic_DNA"/>
</dbReference>
<reference evidence="3 4" key="1">
    <citation type="submission" date="2024-09" db="EMBL/GenBank/DDBJ databases">
        <authorList>
            <person name="Salinas-Garcia M.A."/>
            <person name="Prieme A."/>
        </authorList>
    </citation>
    <scope>NUCLEOTIDE SEQUENCE [LARGE SCALE GENOMIC DNA]</scope>
    <source>
        <strain evidence="3 4">DSM 21081</strain>
    </source>
</reference>
<evidence type="ECO:0000313" key="4">
    <source>
        <dbReference type="Proteomes" id="UP001575652"/>
    </source>
</evidence>
<keyword evidence="2" id="KW-0472">Membrane</keyword>
<dbReference type="Proteomes" id="UP001575652">
    <property type="component" value="Unassembled WGS sequence"/>
</dbReference>
<organism evidence="3 4">
    <name type="scientific">Arthrobacter halodurans</name>
    <dbReference type="NCBI Taxonomy" id="516699"/>
    <lineage>
        <taxon>Bacteria</taxon>
        <taxon>Bacillati</taxon>
        <taxon>Actinomycetota</taxon>
        <taxon>Actinomycetes</taxon>
        <taxon>Micrococcales</taxon>
        <taxon>Micrococcaceae</taxon>
        <taxon>Arthrobacter</taxon>
    </lineage>
</organism>
<feature type="transmembrane region" description="Helical" evidence="2">
    <location>
        <begin position="99"/>
        <end position="119"/>
    </location>
</feature>
<protein>
    <submittedName>
        <fullName evidence="3">DUF3043 domain-containing protein</fullName>
    </submittedName>
</protein>
<keyword evidence="4" id="KW-1185">Reference proteome</keyword>
<dbReference type="InterPro" id="IPR021403">
    <property type="entry name" value="DUF3043"/>
</dbReference>
<proteinExistence type="predicted"/>